<dbReference type="Gene3D" id="3.90.830.10">
    <property type="entry name" value="Syntaxin Binding Protein 1, Chain A, domain 2"/>
    <property type="match status" value="1"/>
</dbReference>
<keyword evidence="2" id="KW-0653">Protein transport</keyword>
<comment type="caution">
    <text evidence="3">The sequence shown here is derived from an EMBL/GenBank/DDBJ whole genome shotgun (WGS) entry which is preliminary data.</text>
</comment>
<evidence type="ECO:0000313" key="3">
    <source>
        <dbReference type="EMBL" id="GLD73128.1"/>
    </source>
</evidence>
<organism evidence="3 4">
    <name type="scientific">Lates japonicus</name>
    <name type="common">Japanese lates</name>
    <dbReference type="NCBI Taxonomy" id="270547"/>
    <lineage>
        <taxon>Eukaryota</taxon>
        <taxon>Metazoa</taxon>
        <taxon>Chordata</taxon>
        <taxon>Craniata</taxon>
        <taxon>Vertebrata</taxon>
        <taxon>Euteleostomi</taxon>
        <taxon>Actinopterygii</taxon>
        <taxon>Neopterygii</taxon>
        <taxon>Teleostei</taxon>
        <taxon>Neoteleostei</taxon>
        <taxon>Acanthomorphata</taxon>
        <taxon>Carangaria</taxon>
        <taxon>Carangaria incertae sedis</taxon>
        <taxon>Centropomidae</taxon>
        <taxon>Lates</taxon>
    </lineage>
</organism>
<accession>A0AAD3RL55</accession>
<keyword evidence="4" id="KW-1185">Reference proteome</keyword>
<evidence type="ECO:0000256" key="1">
    <source>
        <dbReference type="ARBA" id="ARBA00009884"/>
    </source>
</evidence>
<dbReference type="GO" id="GO:0015031">
    <property type="term" value="P:protein transport"/>
    <property type="evidence" value="ECO:0007669"/>
    <property type="project" value="UniProtKB-KW"/>
</dbReference>
<keyword evidence="2" id="KW-0813">Transport</keyword>
<dbReference type="GO" id="GO:0016192">
    <property type="term" value="P:vesicle-mediated transport"/>
    <property type="evidence" value="ECO:0007669"/>
    <property type="project" value="InterPro"/>
</dbReference>
<comment type="similarity">
    <text evidence="1">Belongs to the STXBP/unc-18/SEC1 family.</text>
</comment>
<dbReference type="InterPro" id="IPR036045">
    <property type="entry name" value="Sec1-like_sf"/>
</dbReference>
<proteinExistence type="inferred from homology"/>
<reference evidence="3" key="1">
    <citation type="submission" date="2022-08" db="EMBL/GenBank/DDBJ databases">
        <title>Genome sequencing of akame (Lates japonicus).</title>
        <authorList>
            <person name="Hashiguchi Y."/>
            <person name="Takahashi H."/>
        </authorList>
    </citation>
    <scope>NUCLEOTIDE SEQUENCE</scope>
    <source>
        <strain evidence="3">Kochi</strain>
    </source>
</reference>
<dbReference type="SUPFAM" id="SSF56815">
    <property type="entry name" value="Sec1/munc18-like (SM) proteins"/>
    <property type="match status" value="1"/>
</dbReference>
<dbReference type="Proteomes" id="UP001279410">
    <property type="component" value="Unassembled WGS sequence"/>
</dbReference>
<dbReference type="InterPro" id="IPR043127">
    <property type="entry name" value="Sec-1-like_dom3a"/>
</dbReference>
<evidence type="ECO:0000256" key="2">
    <source>
        <dbReference type="ARBA" id="ARBA00022927"/>
    </source>
</evidence>
<protein>
    <submittedName>
        <fullName evidence="3">Syntaxin-binding protein 1-like protein</fullName>
    </submittedName>
</protein>
<dbReference type="Pfam" id="PF00995">
    <property type="entry name" value="Sec1"/>
    <property type="match status" value="1"/>
</dbReference>
<dbReference type="Gene3D" id="3.40.50.1910">
    <property type="match status" value="1"/>
</dbReference>
<sequence>MLYVCWFREYKDCAVLAQMLQEKLDGYKADDPTMGEGPDKSRTQLLILDRGFDPISPILHELTLQAMAYDLLGIKNDVYSFETSGMGETRMKEVLLDEDDDLWLTLRHKHIAEVSTAVTRSLKEFSASKKMNTGEKVEDTLLLCSGFRIHYCVSAPNCPSGHHTKMKGETKNHAQDLHF</sequence>
<dbReference type="EMBL" id="BRZM01001412">
    <property type="protein sequence ID" value="GLD73128.1"/>
    <property type="molecule type" value="Genomic_DNA"/>
</dbReference>
<dbReference type="AlphaFoldDB" id="A0AAD3RL55"/>
<evidence type="ECO:0000313" key="4">
    <source>
        <dbReference type="Proteomes" id="UP001279410"/>
    </source>
</evidence>
<gene>
    <name evidence="3" type="ORF">AKAME5_002445300</name>
</gene>
<dbReference type="InterPro" id="IPR027482">
    <property type="entry name" value="Sec1-like_dom2"/>
</dbReference>
<dbReference type="PANTHER" id="PTHR11679">
    <property type="entry name" value="VESICLE PROTEIN SORTING-ASSOCIATED"/>
    <property type="match status" value="1"/>
</dbReference>
<name>A0AAD3RL55_LATJO</name>
<dbReference type="InterPro" id="IPR001619">
    <property type="entry name" value="Sec1-like"/>
</dbReference>